<evidence type="ECO:0000256" key="1">
    <source>
        <dbReference type="SAM" id="MobiDB-lite"/>
    </source>
</evidence>
<organism evidence="2 3">
    <name type="scientific">Liparis tanakae</name>
    <name type="common">Tanaka's snailfish</name>
    <dbReference type="NCBI Taxonomy" id="230148"/>
    <lineage>
        <taxon>Eukaryota</taxon>
        <taxon>Metazoa</taxon>
        <taxon>Chordata</taxon>
        <taxon>Craniata</taxon>
        <taxon>Vertebrata</taxon>
        <taxon>Euteleostomi</taxon>
        <taxon>Actinopterygii</taxon>
        <taxon>Neopterygii</taxon>
        <taxon>Teleostei</taxon>
        <taxon>Neoteleostei</taxon>
        <taxon>Acanthomorphata</taxon>
        <taxon>Eupercaria</taxon>
        <taxon>Perciformes</taxon>
        <taxon>Cottioidei</taxon>
        <taxon>Cottales</taxon>
        <taxon>Liparidae</taxon>
        <taxon>Liparis</taxon>
    </lineage>
</organism>
<sequence>MSEAKLTKNVNTSHSTDSRTVGDGYRVESSGRLRSWQQINNRSKSHLALNSLRHVARRRPTGDQLKGSTLMRSLTDGVRVVTNGTRHPPTSKGLSALPAPLHSYALSLVGLDCTSEHVKLVSEHSSRCLGNDTLRKHLHENAIKSFFL</sequence>
<comment type="caution">
    <text evidence="2">The sequence shown here is derived from an EMBL/GenBank/DDBJ whole genome shotgun (WGS) entry which is preliminary data.</text>
</comment>
<dbReference type="AlphaFoldDB" id="A0A4Z2JA00"/>
<reference evidence="2 3" key="1">
    <citation type="submission" date="2019-03" db="EMBL/GenBank/DDBJ databases">
        <title>First draft genome of Liparis tanakae, snailfish: a comprehensive survey of snailfish specific genes.</title>
        <authorList>
            <person name="Kim W."/>
            <person name="Song I."/>
            <person name="Jeong J.-H."/>
            <person name="Kim D."/>
            <person name="Kim S."/>
            <person name="Ryu S."/>
            <person name="Song J.Y."/>
            <person name="Lee S.K."/>
        </authorList>
    </citation>
    <scope>NUCLEOTIDE SEQUENCE [LARGE SCALE GENOMIC DNA]</scope>
    <source>
        <tissue evidence="2">Muscle</tissue>
    </source>
</reference>
<dbReference type="Proteomes" id="UP000314294">
    <property type="component" value="Unassembled WGS sequence"/>
</dbReference>
<feature type="compositionally biased region" description="Polar residues" evidence="1">
    <location>
        <begin position="8"/>
        <end position="19"/>
    </location>
</feature>
<dbReference type="EMBL" id="SRLO01000013">
    <property type="protein sequence ID" value="TNN86751.1"/>
    <property type="molecule type" value="Genomic_DNA"/>
</dbReference>
<evidence type="ECO:0000313" key="2">
    <source>
        <dbReference type="EMBL" id="TNN86751.1"/>
    </source>
</evidence>
<accession>A0A4Z2JA00</accession>
<evidence type="ECO:0000313" key="3">
    <source>
        <dbReference type="Proteomes" id="UP000314294"/>
    </source>
</evidence>
<keyword evidence="3" id="KW-1185">Reference proteome</keyword>
<feature type="region of interest" description="Disordered" evidence="1">
    <location>
        <begin position="1"/>
        <end position="24"/>
    </location>
</feature>
<proteinExistence type="predicted"/>
<gene>
    <name evidence="2" type="ORF">EYF80_002934</name>
</gene>
<protein>
    <submittedName>
        <fullName evidence="2">Uncharacterized protein</fullName>
    </submittedName>
</protein>
<name>A0A4Z2JA00_9TELE</name>